<evidence type="ECO:0000313" key="5">
    <source>
        <dbReference type="Proteomes" id="UP000281192"/>
    </source>
</evidence>
<feature type="chain" id="PRO_5044577928" description="UrcA family protein" evidence="1">
    <location>
        <begin position="21"/>
        <end position="103"/>
    </location>
</feature>
<keyword evidence="5" id="KW-1185">Reference proteome</keyword>
<keyword evidence="1" id="KW-0732">Signal</keyword>
<dbReference type="OrthoDB" id="7192387at2"/>
<reference evidence="2 5" key="2">
    <citation type="submission" date="2018-01" db="EMBL/GenBank/DDBJ databases">
        <title>Complete genome sequence of Caulobacter flavus RHGG3.</title>
        <authorList>
            <person name="Yang E."/>
        </authorList>
    </citation>
    <scope>NUCLEOTIDE SEQUENCE [LARGE SCALE GENOMIC DNA]</scope>
    <source>
        <strain evidence="2 5">RHGG3</strain>
    </source>
</reference>
<dbReference type="KEGG" id="cfh:C1707_18195"/>
<evidence type="ECO:0008006" key="6">
    <source>
        <dbReference type="Google" id="ProtNLM"/>
    </source>
</evidence>
<organism evidence="3 4">
    <name type="scientific">Caulobacter flavus</name>
    <dbReference type="NCBI Taxonomy" id="1679497"/>
    <lineage>
        <taxon>Bacteria</taxon>
        <taxon>Pseudomonadati</taxon>
        <taxon>Pseudomonadota</taxon>
        <taxon>Alphaproteobacteria</taxon>
        <taxon>Caulobacterales</taxon>
        <taxon>Caulobacteraceae</taxon>
        <taxon>Caulobacter</taxon>
    </lineage>
</organism>
<reference evidence="3 4" key="1">
    <citation type="submission" date="2017-12" db="EMBL/GenBank/DDBJ databases">
        <title>The genome sequence of Caulobacter flavus CGMCC1 15093.</title>
        <authorList>
            <person name="Gao J."/>
            <person name="Mao X."/>
            <person name="Sun J."/>
        </authorList>
    </citation>
    <scope>NUCLEOTIDE SEQUENCE [LARGE SCALE GENOMIC DNA]</scope>
    <source>
        <strain evidence="3 4">CGMCC1 15093</strain>
    </source>
</reference>
<dbReference type="EMBL" id="CP026100">
    <property type="protein sequence ID" value="AYV48034.1"/>
    <property type="molecule type" value="Genomic_DNA"/>
</dbReference>
<evidence type="ECO:0000313" key="3">
    <source>
        <dbReference type="EMBL" id="PLR16298.1"/>
    </source>
</evidence>
<protein>
    <recommendedName>
        <fullName evidence="6">UrcA family protein</fullName>
    </recommendedName>
</protein>
<dbReference type="RefSeq" id="WP_101713088.1">
    <property type="nucleotide sequence ID" value="NZ_CP026100.1"/>
</dbReference>
<proteinExistence type="predicted"/>
<evidence type="ECO:0000313" key="4">
    <source>
        <dbReference type="Proteomes" id="UP000234483"/>
    </source>
</evidence>
<dbReference type="AlphaFoldDB" id="A0A2N5CU56"/>
<dbReference type="Proteomes" id="UP000281192">
    <property type="component" value="Chromosome"/>
</dbReference>
<evidence type="ECO:0000313" key="2">
    <source>
        <dbReference type="EMBL" id="AYV48034.1"/>
    </source>
</evidence>
<sequence length="103" mass="10303">MKFVALIGVAASLVAFPAMAGPAGHGLTFTEEVAKKNLQKRTVKIAAASSCAAPAAVALAKRDDVATAKAKEGVVRVVFHSADAAAAQEGAVRAAVSDICRAA</sequence>
<feature type="signal peptide" evidence="1">
    <location>
        <begin position="1"/>
        <end position="20"/>
    </location>
</feature>
<name>A0A2N5CU56_9CAUL</name>
<gene>
    <name evidence="2" type="ORF">C1707_18195</name>
    <name evidence="3" type="ORF">CFHF_11170</name>
</gene>
<evidence type="ECO:0000256" key="1">
    <source>
        <dbReference type="SAM" id="SignalP"/>
    </source>
</evidence>
<dbReference type="EMBL" id="PJRQ01000021">
    <property type="protein sequence ID" value="PLR16298.1"/>
    <property type="molecule type" value="Genomic_DNA"/>
</dbReference>
<dbReference type="Proteomes" id="UP000234483">
    <property type="component" value="Unassembled WGS sequence"/>
</dbReference>
<accession>A0A2N5CU56</accession>